<gene>
    <name evidence="9" type="ORF">OCK72_04250</name>
</gene>
<dbReference type="InterPro" id="IPR051085">
    <property type="entry name" value="MB_O-acyltransferase"/>
</dbReference>
<keyword evidence="7" id="KW-0808">Transferase</keyword>
<feature type="transmembrane region" description="Helical" evidence="8">
    <location>
        <begin position="6"/>
        <end position="23"/>
    </location>
</feature>
<dbReference type="PIRSF" id="PIRSF500217">
    <property type="entry name" value="AlgI"/>
    <property type="match status" value="1"/>
</dbReference>
<keyword evidence="6 7" id="KW-0472">Membrane</keyword>
<feature type="transmembrane region" description="Helical" evidence="8">
    <location>
        <begin position="303"/>
        <end position="320"/>
    </location>
</feature>
<keyword evidence="5 8" id="KW-1133">Transmembrane helix</keyword>
<keyword evidence="3 7" id="KW-1003">Cell membrane</keyword>
<dbReference type="InterPro" id="IPR028362">
    <property type="entry name" value="AlgI"/>
</dbReference>
<dbReference type="PIRSF" id="PIRSF016636">
    <property type="entry name" value="AlgI_DltB"/>
    <property type="match status" value="1"/>
</dbReference>
<evidence type="ECO:0000256" key="8">
    <source>
        <dbReference type="SAM" id="Phobius"/>
    </source>
</evidence>
<dbReference type="PANTHER" id="PTHR13285">
    <property type="entry name" value="ACYLTRANSFERASE"/>
    <property type="match status" value="1"/>
</dbReference>
<evidence type="ECO:0000256" key="2">
    <source>
        <dbReference type="ARBA" id="ARBA00010323"/>
    </source>
</evidence>
<dbReference type="Pfam" id="PF03062">
    <property type="entry name" value="MBOAT"/>
    <property type="match status" value="1"/>
</dbReference>
<evidence type="ECO:0000256" key="5">
    <source>
        <dbReference type="ARBA" id="ARBA00022989"/>
    </source>
</evidence>
<evidence type="ECO:0000256" key="7">
    <source>
        <dbReference type="PIRNR" id="PIRNR016636"/>
    </source>
</evidence>
<evidence type="ECO:0000256" key="1">
    <source>
        <dbReference type="ARBA" id="ARBA00004651"/>
    </source>
</evidence>
<sequence>MLFTTNIFLFLFFPFCILGYFILNYFNKIKLNNLYLILASLFFYAWASIDMALYFIIFIIYVYLASHLLENSENDRQRKIRLISILISLVGILIYIKYFNFFILNLNFIFSLELTQKNIIIPLGISFIIFESISYILDVYWKKAKATTLLDVALFLSFFPKVISGPIVLYRDFSCQIKNREVSLELFSTGIERIMIGFAKKAIIADTLGITVSSIIDNLKYGIDNITAIGGMLCYTLQLYYDFSGYSDIAIGISNCFGFKIKENFNFPYISESITEFWRRWHISLGTWFREYLYIPLGGNKKGNVYLNLFIVFLITGIWHGARWNYIIWGGVHGFFIILERYLNKNTIWYNNIPIFFKRIFTFLIVSFSWIIFMLPKWSMVKKYYISIFTITKENIDFTYRYYFDNRVVTLIIIGLIGAIFCKEIKNEKIRMLIYSVLFVLAIVFMVNSTYSPFLYFQF</sequence>
<accession>A0ABT4DGZ7</accession>
<evidence type="ECO:0000313" key="10">
    <source>
        <dbReference type="Proteomes" id="UP001062738"/>
    </source>
</evidence>
<evidence type="ECO:0000313" key="9">
    <source>
        <dbReference type="EMBL" id="MCY7007867.1"/>
    </source>
</evidence>
<comment type="subcellular location">
    <subcellularLocation>
        <location evidence="1">Cell membrane</location>
        <topology evidence="1">Multi-pass membrane protein</topology>
    </subcellularLocation>
</comment>
<name>A0ABT4DGZ7_FUSSI</name>
<proteinExistence type="inferred from homology"/>
<evidence type="ECO:0000256" key="6">
    <source>
        <dbReference type="ARBA" id="ARBA00023136"/>
    </source>
</evidence>
<feature type="transmembrane region" description="Helical" evidence="8">
    <location>
        <begin position="35"/>
        <end position="63"/>
    </location>
</feature>
<evidence type="ECO:0000256" key="4">
    <source>
        <dbReference type="ARBA" id="ARBA00022692"/>
    </source>
</evidence>
<comment type="caution">
    <text evidence="9">The sequence shown here is derived from an EMBL/GenBank/DDBJ whole genome shotgun (WGS) entry which is preliminary data.</text>
</comment>
<feature type="transmembrane region" description="Helical" evidence="8">
    <location>
        <begin position="433"/>
        <end position="457"/>
    </location>
</feature>
<keyword evidence="7" id="KW-0012">Acyltransferase</keyword>
<dbReference type="EMBL" id="JAOXXL010000008">
    <property type="protein sequence ID" value="MCY7007867.1"/>
    <property type="molecule type" value="Genomic_DNA"/>
</dbReference>
<dbReference type="RefSeq" id="WP_265151912.1">
    <property type="nucleotide sequence ID" value="NZ_JAOXXL010000008.1"/>
</dbReference>
<evidence type="ECO:0000256" key="3">
    <source>
        <dbReference type="ARBA" id="ARBA00022475"/>
    </source>
</evidence>
<feature type="transmembrane region" description="Helical" evidence="8">
    <location>
        <begin position="402"/>
        <end position="421"/>
    </location>
</feature>
<reference evidence="9" key="1">
    <citation type="submission" date="2022-09" db="EMBL/GenBank/DDBJ databases">
        <authorList>
            <person name="Zoaiter M."/>
        </authorList>
    </citation>
    <scope>NUCLEOTIDE SEQUENCE</scope>
    <source>
        <strain evidence="9">DSM 19848</strain>
    </source>
</reference>
<dbReference type="InterPro" id="IPR004299">
    <property type="entry name" value="MBOAT_fam"/>
</dbReference>
<keyword evidence="4 8" id="KW-0812">Transmembrane</keyword>
<feature type="transmembrane region" description="Helical" evidence="8">
    <location>
        <begin position="355"/>
        <end position="375"/>
    </location>
</feature>
<keyword evidence="10" id="KW-1185">Reference proteome</keyword>
<dbReference type="InterPro" id="IPR024194">
    <property type="entry name" value="Ac/AlaTfrase_AlgI/DltB"/>
</dbReference>
<feature type="transmembrane region" description="Helical" evidence="8">
    <location>
        <begin position="118"/>
        <end position="137"/>
    </location>
</feature>
<comment type="similarity">
    <text evidence="2 7">Belongs to the membrane-bound acyltransferase family.</text>
</comment>
<dbReference type="Proteomes" id="UP001062738">
    <property type="component" value="Unassembled WGS sequence"/>
</dbReference>
<protein>
    <submittedName>
        <fullName evidence="9">MBOAT family protein</fullName>
    </submittedName>
</protein>
<organism evidence="9 10">
    <name type="scientific">Fusobacterium simiae</name>
    <dbReference type="NCBI Taxonomy" id="855"/>
    <lineage>
        <taxon>Bacteria</taxon>
        <taxon>Fusobacteriati</taxon>
        <taxon>Fusobacteriota</taxon>
        <taxon>Fusobacteriia</taxon>
        <taxon>Fusobacteriales</taxon>
        <taxon>Fusobacteriaceae</taxon>
        <taxon>Fusobacterium</taxon>
    </lineage>
</organism>
<dbReference type="PANTHER" id="PTHR13285:SF18">
    <property type="entry name" value="PROTEIN-CYSTEINE N-PALMITOYLTRANSFERASE RASP"/>
    <property type="match status" value="1"/>
</dbReference>
<feature type="transmembrane region" description="Helical" evidence="8">
    <location>
        <begin position="83"/>
        <end position="106"/>
    </location>
</feature>
<feature type="transmembrane region" description="Helical" evidence="8">
    <location>
        <begin position="326"/>
        <end position="343"/>
    </location>
</feature>